<dbReference type="InterPro" id="IPR050583">
    <property type="entry name" value="Mycobacterial_A85_antigen"/>
</dbReference>
<keyword evidence="1" id="KW-0812">Transmembrane</keyword>
<reference evidence="2" key="1">
    <citation type="submission" date="2020-05" db="EMBL/GenBank/DDBJ databases">
        <authorList>
            <person name="Chiriac C."/>
            <person name="Salcher M."/>
            <person name="Ghai R."/>
            <person name="Kavagutti S V."/>
        </authorList>
    </citation>
    <scope>NUCLEOTIDE SEQUENCE</scope>
</reference>
<keyword evidence="1" id="KW-1133">Transmembrane helix</keyword>
<name>A0A6J6D5J9_9ZZZZ</name>
<organism evidence="2">
    <name type="scientific">freshwater metagenome</name>
    <dbReference type="NCBI Taxonomy" id="449393"/>
    <lineage>
        <taxon>unclassified sequences</taxon>
        <taxon>metagenomes</taxon>
        <taxon>ecological metagenomes</taxon>
    </lineage>
</organism>
<proteinExistence type="predicted"/>
<feature type="transmembrane region" description="Helical" evidence="1">
    <location>
        <begin position="9"/>
        <end position="27"/>
    </location>
</feature>
<gene>
    <name evidence="2" type="ORF">UFOPK1581_00670</name>
</gene>
<dbReference type="InterPro" id="IPR021362">
    <property type="entry name" value="DUF2834"/>
</dbReference>
<accession>A0A6J6D5J9</accession>
<sequence>MFGHELRARIYFVLAGIGLITAWWFNAIASLEGQDYIKAWFGSAVDWVLSLDLLIVILALVAFMLYEAKKLGMKRVWLYFLASGITAMAFTFPLFMAFRELRKQKIAMAFGKLETFVVDNHRVDVWVPEKVVSYTPVLMMHDGKNVFDPRTASSNTPWRILDAIQEKRIKADPQPLIVAVHGLGPETRMLELAPKEIVEAHPDIFDNLPLEYKPIHKTSMNGEYNVLLAEKILPMVLEKYGIEHSLERTAIAGASMGGLASLYLMSKYPNLFGAALCFSTHWIIGHEYMAQELSKLVPVAGKHKIYTDSGTGGLDLFYQPFHNKAIKGFEAKGYVRDKDLMYGVFPGTAHEESDWADRLHQPINWWLLG</sequence>
<dbReference type="Pfam" id="PF00756">
    <property type="entry name" value="Esterase"/>
    <property type="match status" value="1"/>
</dbReference>
<dbReference type="Pfam" id="PF11196">
    <property type="entry name" value="DUF2834"/>
    <property type="match status" value="1"/>
</dbReference>
<evidence type="ECO:0000256" key="1">
    <source>
        <dbReference type="SAM" id="Phobius"/>
    </source>
</evidence>
<feature type="transmembrane region" description="Helical" evidence="1">
    <location>
        <begin position="78"/>
        <end position="98"/>
    </location>
</feature>
<dbReference type="SUPFAM" id="SSF53474">
    <property type="entry name" value="alpha/beta-Hydrolases"/>
    <property type="match status" value="1"/>
</dbReference>
<dbReference type="PANTHER" id="PTHR48098">
    <property type="entry name" value="ENTEROCHELIN ESTERASE-RELATED"/>
    <property type="match status" value="1"/>
</dbReference>
<dbReference type="Gene3D" id="3.40.50.1820">
    <property type="entry name" value="alpha/beta hydrolase"/>
    <property type="match status" value="1"/>
</dbReference>
<keyword evidence="1" id="KW-0472">Membrane</keyword>
<dbReference type="InterPro" id="IPR029058">
    <property type="entry name" value="AB_hydrolase_fold"/>
</dbReference>
<dbReference type="InterPro" id="IPR000801">
    <property type="entry name" value="Esterase-like"/>
</dbReference>
<protein>
    <submittedName>
        <fullName evidence="2">Unannotated protein</fullName>
    </submittedName>
</protein>
<dbReference type="PANTHER" id="PTHR48098:SF6">
    <property type="entry name" value="FERRI-BACILLIBACTIN ESTERASE BESA"/>
    <property type="match status" value="1"/>
</dbReference>
<dbReference type="AlphaFoldDB" id="A0A6J6D5J9"/>
<dbReference type="EMBL" id="CAEZTB010000111">
    <property type="protein sequence ID" value="CAB4559082.1"/>
    <property type="molecule type" value="Genomic_DNA"/>
</dbReference>
<feature type="transmembrane region" description="Helical" evidence="1">
    <location>
        <begin position="47"/>
        <end position="66"/>
    </location>
</feature>
<evidence type="ECO:0000313" key="2">
    <source>
        <dbReference type="EMBL" id="CAB4559082.1"/>
    </source>
</evidence>